<dbReference type="Pfam" id="PF13377">
    <property type="entry name" value="Peripla_BP_3"/>
    <property type="match status" value="1"/>
</dbReference>
<protein>
    <submittedName>
        <fullName evidence="5">LacI family DNA-binding transcriptional regulator</fullName>
    </submittedName>
</protein>
<dbReference type="InterPro" id="IPR028082">
    <property type="entry name" value="Peripla_BP_I"/>
</dbReference>
<dbReference type="CDD" id="cd01392">
    <property type="entry name" value="HTH_LacI"/>
    <property type="match status" value="1"/>
</dbReference>
<proteinExistence type="predicted"/>
<dbReference type="InterPro" id="IPR000843">
    <property type="entry name" value="HTH_LacI"/>
</dbReference>
<keyword evidence="1" id="KW-0805">Transcription regulation</keyword>
<dbReference type="Gene3D" id="3.40.50.2300">
    <property type="match status" value="2"/>
</dbReference>
<dbReference type="PANTHER" id="PTHR30146">
    <property type="entry name" value="LACI-RELATED TRANSCRIPTIONAL REPRESSOR"/>
    <property type="match status" value="1"/>
</dbReference>
<reference evidence="5 6" key="1">
    <citation type="submission" date="2020-07" db="EMBL/GenBank/DDBJ databases">
        <title>Taxonomic revisions and descriptions of new bacterial species based on genomic comparisons in the high-G+C-content subgroup of the family Alcaligenaceae.</title>
        <authorList>
            <person name="Szabo A."/>
            <person name="Felfoldi T."/>
        </authorList>
    </citation>
    <scope>NUCLEOTIDE SEQUENCE [LARGE SCALE GENOMIC DNA]</scope>
    <source>
        <strain evidence="5 6">LMG 24012</strain>
    </source>
</reference>
<accession>A0A853G2A4</accession>
<dbReference type="SUPFAM" id="SSF53822">
    <property type="entry name" value="Periplasmic binding protein-like I"/>
    <property type="match status" value="1"/>
</dbReference>
<dbReference type="Proteomes" id="UP000559809">
    <property type="component" value="Unassembled WGS sequence"/>
</dbReference>
<dbReference type="PANTHER" id="PTHR30146:SF33">
    <property type="entry name" value="TRANSCRIPTIONAL REGULATOR"/>
    <property type="match status" value="1"/>
</dbReference>
<dbReference type="RefSeq" id="WP_180157461.1">
    <property type="nucleotide sequence ID" value="NZ_JACCEM010000009.1"/>
</dbReference>
<evidence type="ECO:0000256" key="3">
    <source>
        <dbReference type="ARBA" id="ARBA00023163"/>
    </source>
</evidence>
<dbReference type="Gene3D" id="1.10.260.40">
    <property type="entry name" value="lambda repressor-like DNA-binding domains"/>
    <property type="match status" value="1"/>
</dbReference>
<evidence type="ECO:0000313" key="6">
    <source>
        <dbReference type="Proteomes" id="UP000559809"/>
    </source>
</evidence>
<organism evidence="5 6">
    <name type="scientific">Parapusillimonas granuli</name>
    <dbReference type="NCBI Taxonomy" id="380911"/>
    <lineage>
        <taxon>Bacteria</taxon>
        <taxon>Pseudomonadati</taxon>
        <taxon>Pseudomonadota</taxon>
        <taxon>Betaproteobacteria</taxon>
        <taxon>Burkholderiales</taxon>
        <taxon>Alcaligenaceae</taxon>
        <taxon>Parapusillimonas</taxon>
    </lineage>
</organism>
<comment type="caution">
    <text evidence="5">The sequence shown here is derived from an EMBL/GenBank/DDBJ whole genome shotgun (WGS) entry which is preliminary data.</text>
</comment>
<keyword evidence="6" id="KW-1185">Reference proteome</keyword>
<dbReference type="PROSITE" id="PS50932">
    <property type="entry name" value="HTH_LACI_2"/>
    <property type="match status" value="1"/>
</dbReference>
<sequence length="346" mass="36746">MANRSSRGSSAPTLKDLARLAGVSPITASRALHRPELVAEATRLRVAQAAEQSGYVPNSLAGGLASRQTRLVVAIVPSVGHSLFSDMLDALITALAAQRYETTLGISHYDPQHEERWLAVMLSRRPDGVVLTGTEHTARTRRLLLNADIPIVELWDYTPHPLDVAIGFSQEDAGRAAFRHLWACGYRRPAILRSDDSRAQRRAQGFLRAAAEADAPEPAQVVFPESSPQAGRGRDALDALLARARDADAVFCSSDALAQGVLAHAHALGLSVPRRLGVLGFGDQVLAADSIPALSTVRVDGAHIGRLGAEALIARMSGGAVIPAQDIGFKVVARASTLRDARPPSA</sequence>
<dbReference type="EMBL" id="JACCEM010000009">
    <property type="protein sequence ID" value="NYT50993.1"/>
    <property type="molecule type" value="Genomic_DNA"/>
</dbReference>
<evidence type="ECO:0000313" key="5">
    <source>
        <dbReference type="EMBL" id="NYT50993.1"/>
    </source>
</evidence>
<evidence type="ECO:0000256" key="2">
    <source>
        <dbReference type="ARBA" id="ARBA00023125"/>
    </source>
</evidence>
<dbReference type="SUPFAM" id="SSF47413">
    <property type="entry name" value="lambda repressor-like DNA-binding domains"/>
    <property type="match status" value="1"/>
</dbReference>
<dbReference type="InterPro" id="IPR010982">
    <property type="entry name" value="Lambda_DNA-bd_dom_sf"/>
</dbReference>
<evidence type="ECO:0000256" key="1">
    <source>
        <dbReference type="ARBA" id="ARBA00023015"/>
    </source>
</evidence>
<dbReference type="AlphaFoldDB" id="A0A853G2A4"/>
<keyword evidence="2 5" id="KW-0238">DNA-binding</keyword>
<dbReference type="CDD" id="cd01575">
    <property type="entry name" value="PBP1_GntR"/>
    <property type="match status" value="1"/>
</dbReference>
<dbReference type="SMART" id="SM00354">
    <property type="entry name" value="HTH_LACI"/>
    <property type="match status" value="1"/>
</dbReference>
<feature type="domain" description="HTH lacI-type" evidence="4">
    <location>
        <begin position="12"/>
        <end position="66"/>
    </location>
</feature>
<dbReference type="GO" id="GO:0003700">
    <property type="term" value="F:DNA-binding transcription factor activity"/>
    <property type="evidence" value="ECO:0007669"/>
    <property type="project" value="TreeGrafter"/>
</dbReference>
<gene>
    <name evidence="5" type="ORF">H0A72_16905</name>
</gene>
<evidence type="ECO:0000259" key="4">
    <source>
        <dbReference type="PROSITE" id="PS50932"/>
    </source>
</evidence>
<dbReference type="InterPro" id="IPR046335">
    <property type="entry name" value="LacI/GalR-like_sensor"/>
</dbReference>
<name>A0A853G2A4_9BURK</name>
<dbReference type="Pfam" id="PF00356">
    <property type="entry name" value="LacI"/>
    <property type="match status" value="1"/>
</dbReference>
<dbReference type="PROSITE" id="PS00356">
    <property type="entry name" value="HTH_LACI_1"/>
    <property type="match status" value="1"/>
</dbReference>
<dbReference type="GO" id="GO:0000976">
    <property type="term" value="F:transcription cis-regulatory region binding"/>
    <property type="evidence" value="ECO:0007669"/>
    <property type="project" value="TreeGrafter"/>
</dbReference>
<keyword evidence="3" id="KW-0804">Transcription</keyword>